<keyword evidence="13" id="KW-1185">Reference proteome</keyword>
<keyword evidence="5 8" id="KW-0812">Transmembrane</keyword>
<proteinExistence type="predicted"/>
<evidence type="ECO:0000313" key="11">
    <source>
        <dbReference type="EMBL" id="PAS91887.1"/>
    </source>
</evidence>
<dbReference type="PANTHER" id="PTHR33908:SF3">
    <property type="entry name" value="UNDECAPRENYL PHOSPHATE-ALPHA-4-AMINO-4-DEOXY-L-ARABINOSE ARABINOSYL TRANSFERASE"/>
    <property type="match status" value="1"/>
</dbReference>
<evidence type="ECO:0000313" key="13">
    <source>
        <dbReference type="Proteomes" id="UP000623509"/>
    </source>
</evidence>
<keyword evidence="6 8" id="KW-1133">Transmembrane helix</keyword>
<evidence type="ECO:0000313" key="12">
    <source>
        <dbReference type="Proteomes" id="UP000216107"/>
    </source>
</evidence>
<feature type="transmembrane region" description="Helical" evidence="8">
    <location>
        <begin position="344"/>
        <end position="368"/>
    </location>
</feature>
<dbReference type="AlphaFoldDB" id="A0A272EP42"/>
<feature type="transmembrane region" description="Helical" evidence="8">
    <location>
        <begin position="113"/>
        <end position="132"/>
    </location>
</feature>
<keyword evidence="2" id="KW-1003">Cell membrane</keyword>
<dbReference type="GO" id="GO:0005886">
    <property type="term" value="C:plasma membrane"/>
    <property type="evidence" value="ECO:0007669"/>
    <property type="project" value="UniProtKB-SubCell"/>
</dbReference>
<evidence type="ECO:0000256" key="1">
    <source>
        <dbReference type="ARBA" id="ARBA00004651"/>
    </source>
</evidence>
<reference evidence="11 12" key="2">
    <citation type="submission" date="2017-07" db="EMBL/GenBank/DDBJ databases">
        <title>Candidatus Dactylopiibacterium carminicum, a nitrogen-fixing symbiont of the cochineal insect Dactylopius coccus and Dactylopius opuntiae (Hemiptera: Coccoidea: Dactylopiidae).</title>
        <authorList>
            <person name="Vera A."/>
        </authorList>
    </citation>
    <scope>NUCLEOTIDE SEQUENCE [LARGE SCALE GENOMIC DNA]</scope>
    <source>
        <strain evidence="11 12">NFDCM</strain>
    </source>
</reference>
<dbReference type="GO" id="GO:0009103">
    <property type="term" value="P:lipopolysaccharide biosynthetic process"/>
    <property type="evidence" value="ECO:0007669"/>
    <property type="project" value="UniProtKB-ARBA"/>
</dbReference>
<dbReference type="GO" id="GO:0016763">
    <property type="term" value="F:pentosyltransferase activity"/>
    <property type="evidence" value="ECO:0007669"/>
    <property type="project" value="TreeGrafter"/>
</dbReference>
<feature type="transmembrane region" description="Helical" evidence="8">
    <location>
        <begin position="292"/>
        <end position="309"/>
    </location>
</feature>
<evidence type="ECO:0000256" key="4">
    <source>
        <dbReference type="ARBA" id="ARBA00022679"/>
    </source>
</evidence>
<accession>A0A272EP42</accession>
<feature type="transmembrane region" description="Helical" evidence="8">
    <location>
        <begin position="418"/>
        <end position="437"/>
    </location>
</feature>
<dbReference type="Proteomes" id="UP000623509">
    <property type="component" value="Unassembled WGS sequence"/>
</dbReference>
<evidence type="ECO:0000256" key="8">
    <source>
        <dbReference type="SAM" id="Phobius"/>
    </source>
</evidence>
<name>A0A272EP42_9RHOO</name>
<protein>
    <submittedName>
        <fullName evidence="11">Glycosyltransferase</fullName>
    </submittedName>
</protein>
<evidence type="ECO:0000256" key="2">
    <source>
        <dbReference type="ARBA" id="ARBA00022475"/>
    </source>
</evidence>
<feature type="transmembrane region" description="Helical" evidence="8">
    <location>
        <begin position="87"/>
        <end position="107"/>
    </location>
</feature>
<dbReference type="InterPro" id="IPR038731">
    <property type="entry name" value="RgtA/B/C-like"/>
</dbReference>
<keyword evidence="7 8" id="KW-0472">Membrane</keyword>
<comment type="subcellular location">
    <subcellularLocation>
        <location evidence="1">Cell membrane</location>
        <topology evidence="1">Multi-pass membrane protein</topology>
    </subcellularLocation>
</comment>
<gene>
    <name evidence="10" type="ORF">BGI27_14350</name>
    <name evidence="11" type="ORF">CGU29_13980</name>
</gene>
<sequence length="515" mass="57147">MNIEIVPRHARWLLFLFPAVLFLMNLGGAPLFDVDEGAFSEATREMFVRGDFLSTWLNGAPRFDKPILIYWCQALFVWLFGPNEWSFRLPSALAASAWCYAVGLFAWQRFGRTAGWLACGIAATSLGVHVIGRAATADALLNMLLTLALLDGWRHLESGARAPLLRSFAWIGLGVLTKGPIALLVPGATTFLFCLSSARLRDWMRSVFNPAGWAILLAITVPWYATILAIHGQDFIDGFILKHNVERFSSSLEGHSGSLFYYVLMVPVLVLPWLVWLIAALRRLPADWREPLPRFLWIWFGFVTIFFSLSGTKLPHYALYGCTPLFVLLAMHRERVRNAWAGSLPLIGLMLLFLALPWLMAHAATAGWVKDAYYQLQVSRVAEAIPSAYPWLAGLALLGGVASLHLLRYRMDASGRVLVLACLHTLLLALAVAPFVGDLLQGPVKRAGLAARQHEGQTVLWNFHAPSFSVYSQRVTPTVQAQPGQIALTRRDRLPAGLDADVLFQEGGVVLLHLK</sequence>
<dbReference type="EMBL" id="MDUX01000057">
    <property type="protein sequence ID" value="KAF7598233.1"/>
    <property type="molecule type" value="Genomic_DNA"/>
</dbReference>
<comment type="caution">
    <text evidence="11">The sequence shown here is derived from an EMBL/GenBank/DDBJ whole genome shotgun (WGS) entry which is preliminary data.</text>
</comment>
<dbReference type="OrthoDB" id="9775035at2"/>
<dbReference type="Pfam" id="PF13231">
    <property type="entry name" value="PMT_2"/>
    <property type="match status" value="1"/>
</dbReference>
<evidence type="ECO:0000256" key="7">
    <source>
        <dbReference type="ARBA" id="ARBA00023136"/>
    </source>
</evidence>
<dbReference type="EMBL" id="NMRN01000055">
    <property type="protein sequence ID" value="PAS91887.1"/>
    <property type="molecule type" value="Genomic_DNA"/>
</dbReference>
<keyword evidence="4 11" id="KW-0808">Transferase</keyword>
<reference evidence="10 13" key="1">
    <citation type="submission" date="2016-08" db="EMBL/GenBank/DDBJ databases">
        <title>Candidatus Dactylopiibacterium carminicum genome sequence.</title>
        <authorList>
            <person name="Ramirez-Puebla S.T."/>
            <person name="Ormeno-Orrillo E."/>
            <person name="Vera-Ponce De Leon A."/>
            <person name="Luis L."/>
            <person name="Sanchez-Flores A."/>
            <person name="Monica R."/>
            <person name="Martinez-Romero E."/>
        </authorList>
    </citation>
    <scope>NUCLEOTIDE SEQUENCE [LARGE SCALE GENOMIC DNA]</scope>
    <source>
        <strain evidence="10">END1</strain>
    </source>
</reference>
<evidence type="ECO:0000256" key="3">
    <source>
        <dbReference type="ARBA" id="ARBA00022676"/>
    </source>
</evidence>
<dbReference type="InterPro" id="IPR050297">
    <property type="entry name" value="LipidA_mod_glycosyltrf_83"/>
</dbReference>
<organism evidence="11 12">
    <name type="scientific">Candidatus Dactylopiibacterium carminicum</name>
    <dbReference type="NCBI Taxonomy" id="857335"/>
    <lineage>
        <taxon>Bacteria</taxon>
        <taxon>Pseudomonadati</taxon>
        <taxon>Pseudomonadota</taxon>
        <taxon>Betaproteobacteria</taxon>
        <taxon>Rhodocyclales</taxon>
        <taxon>Rhodocyclaceae</taxon>
        <taxon>Candidatus Dactylopiibacterium</taxon>
    </lineage>
</organism>
<feature type="transmembrane region" description="Helical" evidence="8">
    <location>
        <begin position="388"/>
        <end position="406"/>
    </location>
</feature>
<feature type="transmembrane region" description="Helical" evidence="8">
    <location>
        <begin position="315"/>
        <end position="332"/>
    </location>
</feature>
<feature type="domain" description="Glycosyltransferase RgtA/B/C/D-like" evidence="9">
    <location>
        <begin position="64"/>
        <end position="223"/>
    </location>
</feature>
<dbReference type="PANTHER" id="PTHR33908">
    <property type="entry name" value="MANNOSYLTRANSFERASE YKCB-RELATED"/>
    <property type="match status" value="1"/>
</dbReference>
<dbReference type="Proteomes" id="UP000216107">
    <property type="component" value="Unassembled WGS sequence"/>
</dbReference>
<evidence type="ECO:0000313" key="10">
    <source>
        <dbReference type="EMBL" id="KAF7598233.1"/>
    </source>
</evidence>
<evidence type="ECO:0000259" key="9">
    <source>
        <dbReference type="Pfam" id="PF13231"/>
    </source>
</evidence>
<feature type="transmembrane region" description="Helical" evidence="8">
    <location>
        <begin position="259"/>
        <end position="280"/>
    </location>
</feature>
<feature type="transmembrane region" description="Helical" evidence="8">
    <location>
        <begin position="12"/>
        <end position="32"/>
    </location>
</feature>
<evidence type="ECO:0000256" key="5">
    <source>
        <dbReference type="ARBA" id="ARBA00022692"/>
    </source>
</evidence>
<dbReference type="GO" id="GO:0010041">
    <property type="term" value="P:response to iron(III) ion"/>
    <property type="evidence" value="ECO:0007669"/>
    <property type="project" value="TreeGrafter"/>
</dbReference>
<evidence type="ECO:0000256" key="6">
    <source>
        <dbReference type="ARBA" id="ARBA00022989"/>
    </source>
</evidence>
<keyword evidence="3" id="KW-0328">Glycosyltransferase</keyword>
<dbReference type="RefSeq" id="WP_095525536.1">
    <property type="nucleotide sequence ID" value="NZ_MDUX01000057.1"/>
</dbReference>
<feature type="transmembrane region" description="Helical" evidence="8">
    <location>
        <begin position="168"/>
        <end position="195"/>
    </location>
</feature>
<feature type="transmembrane region" description="Helical" evidence="8">
    <location>
        <begin position="207"/>
        <end position="225"/>
    </location>
</feature>